<evidence type="ECO:0000259" key="3">
    <source>
        <dbReference type="Pfam" id="PF14349"/>
    </source>
</evidence>
<evidence type="ECO:0000256" key="2">
    <source>
        <dbReference type="SAM" id="SignalP"/>
    </source>
</evidence>
<organism evidence="4 5">
    <name type="scientific">Lutibacter agarilyticus</name>
    <dbReference type="NCBI Taxonomy" id="1109740"/>
    <lineage>
        <taxon>Bacteria</taxon>
        <taxon>Pseudomonadati</taxon>
        <taxon>Bacteroidota</taxon>
        <taxon>Flavobacteriia</taxon>
        <taxon>Flavobacteriales</taxon>
        <taxon>Flavobacteriaceae</taxon>
        <taxon>Lutibacter</taxon>
    </lineage>
</organism>
<evidence type="ECO:0000256" key="1">
    <source>
        <dbReference type="SAM" id="MobiDB-lite"/>
    </source>
</evidence>
<sequence length="2355" mass="266380">MGTNKFINQAYILICFLLFFTSTVKAQVPPAPKQLDSTKVLVTADTAKVSKVTDTLKLKYPFKNNQSGSLYLGDPSVEIVFDEELGKYIITEKVGNYYVERPVYMTQQEYMDYKLKRDMLDYYKSKISATNSKKKGSEDAQKNLLPTYYVNSDFFESIFGGNTVEVNPQGSIQIDLGVLYQKVDNPQLSERNRSSFTFDFDQQISASIVAKVGTRLRFGAQFDTQSSFNFQNQVKLEYLPNEDDILQKIEVGNISMPVKNSLIIGAQSLFGLKTELQFGKTRITGVIAEQKSQTRSVSAEGGSTIQEFELQTTDYDVDRHFFLSQYFRDAYNDALKDNPLVNSPINITRIEVWVTNRNSTIQDVRNIVGLADLAEADPSNIGPANVIPVPGGLLPTNEANNLSTILTPTNPVRDIATVATGLAPFSMQQGRDYSVLENALKLDPLRDYTIHPQLGYISLNRRLADSDVLAVAFEYTVNGESTVYRVGEFTSDGINAPSNLVLKLLRSEIISTEIPMWDLMMKNVYSLQTFRMQRDGFRLDVLYADDATGVPVNILQNAQTPDISDKTLLNLLDVDKLDQTQNYTPEGDGYFDYIEGITINSEKGIVIFPTVEPFGEDLASKLTDPADAVYVFEEMYSETQSEAKNNHQTKDKYFLKGYHKSEATDGIPLGAFNVPQGSVRVTTGGRELVEGVDYVVDYQMGRVQIVNPSLQASNAPIEVSVENNATFNLQTKRFLGVDIEHTFSDNLIVGATILNLSERPITQKVSLGQEPFNNTIFGVNASYGTEVPKLTKWINKLPNIDTDVASNFSVRGDFAYLLPGSSKRIDLNGEATSYIDDFESSQIPLDIRSVQQWHTASTPQYQTQFDLGGNAPDLSYGYKRARLAWYIIDPIFYGGSSLQPDNIDNRELSRQEVRRVKYNELFPEQDLDLTQSTVVRTFDLAFYPNQRGPYNYDTNNIAPNGEFTDPQERWAGITRALTTTNFQQSNVEYIQFWLMDPYEHYSITNEEGLPVGVDPSDPSNQVGDVYFNLGNVSEDVLKDGRKMYENGLPEDALSDTNTANTIWGKIPTNQSLLYTFTDSDSDRLNQDVGFDGLNDEQETEKFGTLFGEDPSNDNYQYFRSSEYDNSDASILTRYKKYNLTQGNSPTNNLSPENYPTAATTFPDVEDIDKDQTMNSVESYYQYKVSLNRGDLQVGKNHIVDEKRVKVTLDDGSEKEYRWLQFRIQVSTPDEVINNITGFNSIRFMRIFLTQFKMPVVLRFGELQLVRGDWRRYTKTLDEAIQPPQDLDPNDLQNFEVGVVNIEQNEDRKPIPYVLPPGIEREILRGSTTLQKQNEQSLSLKVSDLAPNETRAIFKNVSVDLRMYKRLKMFLHLEGLQTKPQVQNEDLKAIVRLGSDMTDNFYQLEKLLNVTDYDATTALEIWPEENNLEAVLEYLTQLKLFRFDEGVPSNILYPIPGAPPIPGLEGYEIRLKGNPNLGNIKTIMLGVQNVSNTLQSGEIWFNELRASEFDNDGGWSAVLNADLNLADFANVAVTGRMETIGFGGVEQRLNERTQQDTKLYDVVTNVNVGQLLPKDWAVQLPFNYSISEEFRDPKYDPQYQDVLFKDAKSIDDNTDAARDYTKRTSISLINVRKDYNPNGGKKPKFYNVENLSVSYAHNEVYHRDYNVQKFLDQNVRASAGYNFNFEPWDLEPFKNSTTLSSKYLQLIKDINLNIVPTSVSVNSNIIRNYNEQLSRSLVIGLPDLPTLTQRRYMFDWNYGVSFNLTKSLQLDFRAANNHIYDQFGADDEVEIYDKFFTIGRPDNYHQSLSGTYRIPIDKIPYLDFVSADYSYTADFDWQASSQSYVNQIGNVIQNANTQTLGVNLDFNKFYSAIGVDKLVKKGNTRASVNKPGAPKDRNSATSRKKKSTGAKIGNIVYDVLTMVKNARINYIENNGTYLPGYVPEVGFLGRDNYSGGLAPTFGFVFGSQIDIKQRAVENGWLISRDIDDPYYNRTYRKTHLNKLEAAITLKPAPSLDIDLRGNKTYTKTISQQLDVVNNVLNDDSPITQFGNFSINYNMLGSVFKNTVENFQKFRENRAIIAQRLATESGQPIDGFGETSQQVMLPAFLASYSGKDANTIKLTAFRDVPIPSWSINYKGLMKINWFKKNFRSFSLTHAYNSLYSITSFRNNLEFNADDPYGETDVLGNYFNETLFTNVNLIEEFSPLVKVDMKMKNSVSFTGIINKDRGMTLNFNNNTVTQINGIEYIVGVGYRIRDLAMKFRFGGQLTRLKGDLNIRADLALRDNKTIIGAIDNDNSQVTAGQKLLSFKLFADYALTRNLTTSFYFDQSSSQYAVSTTFPRQSVSSGFSVRYILGN</sequence>
<accession>A0A238VRZ6</accession>
<dbReference type="Pfam" id="PF14349">
    <property type="entry name" value="SprA_N"/>
    <property type="match status" value="2"/>
</dbReference>
<gene>
    <name evidence="4" type="ORF">SAMN06265371_10217</name>
</gene>
<keyword evidence="5" id="KW-1185">Reference proteome</keyword>
<protein>
    <submittedName>
        <fullName evidence="4">Protein involved in gliding motility SprA</fullName>
    </submittedName>
</protein>
<proteinExistence type="predicted"/>
<feature type="domain" description="Gliding motility protein SprA N-terminal" evidence="3">
    <location>
        <begin position="89"/>
        <end position="362"/>
    </location>
</feature>
<dbReference type="EMBL" id="FZNT01000002">
    <property type="protein sequence ID" value="SNR37102.1"/>
    <property type="molecule type" value="Genomic_DNA"/>
</dbReference>
<evidence type="ECO:0000313" key="4">
    <source>
        <dbReference type="EMBL" id="SNR37102.1"/>
    </source>
</evidence>
<dbReference type="InterPro" id="IPR026377">
    <property type="entry name" value="Cell_surface_SprA"/>
</dbReference>
<dbReference type="InterPro" id="IPR025684">
    <property type="entry name" value="SprA_N_dom"/>
</dbReference>
<evidence type="ECO:0000313" key="5">
    <source>
        <dbReference type="Proteomes" id="UP000198384"/>
    </source>
</evidence>
<name>A0A238VRZ6_9FLAO</name>
<dbReference type="RefSeq" id="WP_176461198.1">
    <property type="nucleotide sequence ID" value="NZ_FZNT01000002.1"/>
</dbReference>
<dbReference type="NCBIfam" id="TIGR04189">
    <property type="entry name" value="surface_SprA"/>
    <property type="match status" value="1"/>
</dbReference>
<dbReference type="Proteomes" id="UP000198384">
    <property type="component" value="Unassembled WGS sequence"/>
</dbReference>
<feature type="region of interest" description="Disordered" evidence="1">
    <location>
        <begin position="1884"/>
        <end position="1906"/>
    </location>
</feature>
<feature type="chain" id="PRO_5013054091" evidence="2">
    <location>
        <begin position="27"/>
        <end position="2355"/>
    </location>
</feature>
<feature type="domain" description="Gliding motility protein SprA N-terminal" evidence="3">
    <location>
        <begin position="1108"/>
        <end position="1605"/>
    </location>
</feature>
<reference evidence="4 5" key="1">
    <citation type="submission" date="2017-06" db="EMBL/GenBank/DDBJ databases">
        <authorList>
            <person name="Kim H.J."/>
            <person name="Triplett B.A."/>
        </authorList>
    </citation>
    <scope>NUCLEOTIDE SEQUENCE [LARGE SCALE GENOMIC DNA]</scope>
    <source>
        <strain evidence="4 5">DSM 29150</strain>
    </source>
</reference>
<keyword evidence="2" id="KW-0732">Signal</keyword>
<feature type="signal peptide" evidence="2">
    <location>
        <begin position="1"/>
        <end position="26"/>
    </location>
</feature>